<dbReference type="PROSITE" id="PS51892">
    <property type="entry name" value="SUBTILASE"/>
    <property type="match status" value="1"/>
</dbReference>
<evidence type="ECO:0000256" key="4">
    <source>
        <dbReference type="ARBA" id="ARBA00022825"/>
    </source>
</evidence>
<dbReference type="EC" id="3.4.21.-" evidence="9"/>
<dbReference type="RefSeq" id="WP_184402562.1">
    <property type="nucleotide sequence ID" value="NZ_JACHHJ010000001.1"/>
</dbReference>
<organism evidence="9 10">
    <name type="scientific">Geomicrobium halophilum</name>
    <dbReference type="NCBI Taxonomy" id="549000"/>
    <lineage>
        <taxon>Bacteria</taxon>
        <taxon>Bacillati</taxon>
        <taxon>Bacillota</taxon>
        <taxon>Bacilli</taxon>
        <taxon>Bacillales</taxon>
        <taxon>Geomicrobium</taxon>
    </lineage>
</organism>
<keyword evidence="4 6" id="KW-0720">Serine protease</keyword>
<keyword evidence="3 6" id="KW-0378">Hydrolase</keyword>
<dbReference type="InterPro" id="IPR022398">
    <property type="entry name" value="Peptidase_S8_His-AS"/>
</dbReference>
<name>A0A841PLM0_9BACL</name>
<proteinExistence type="inferred from homology"/>
<dbReference type="Pfam" id="PF00082">
    <property type="entry name" value="Peptidase_S8"/>
    <property type="match status" value="1"/>
</dbReference>
<feature type="region of interest" description="Disordered" evidence="7">
    <location>
        <begin position="316"/>
        <end position="343"/>
    </location>
</feature>
<evidence type="ECO:0000313" key="10">
    <source>
        <dbReference type="Proteomes" id="UP000568839"/>
    </source>
</evidence>
<dbReference type="InterPro" id="IPR050131">
    <property type="entry name" value="Peptidase_S8_subtilisin-like"/>
</dbReference>
<comment type="caution">
    <text evidence="9">The sequence shown here is derived from an EMBL/GenBank/DDBJ whole genome shotgun (WGS) entry which is preliminary data.</text>
</comment>
<evidence type="ECO:0000259" key="8">
    <source>
        <dbReference type="Pfam" id="PF00082"/>
    </source>
</evidence>
<dbReference type="PROSITE" id="PS00137">
    <property type="entry name" value="SUBTILASE_HIS"/>
    <property type="match status" value="1"/>
</dbReference>
<feature type="domain" description="Peptidase S8/S53" evidence="8">
    <location>
        <begin position="146"/>
        <end position="428"/>
    </location>
</feature>
<dbReference type="GO" id="GO:0004252">
    <property type="term" value="F:serine-type endopeptidase activity"/>
    <property type="evidence" value="ECO:0007669"/>
    <property type="project" value="UniProtKB-UniRule"/>
</dbReference>
<dbReference type="CDD" id="cd07487">
    <property type="entry name" value="Peptidases_S8_1"/>
    <property type="match status" value="1"/>
</dbReference>
<feature type="region of interest" description="Disordered" evidence="7">
    <location>
        <begin position="418"/>
        <end position="447"/>
    </location>
</feature>
<dbReference type="InterPro" id="IPR036852">
    <property type="entry name" value="Peptidase_S8/S53_dom_sf"/>
</dbReference>
<evidence type="ECO:0000256" key="7">
    <source>
        <dbReference type="SAM" id="MobiDB-lite"/>
    </source>
</evidence>
<dbReference type="GO" id="GO:0006508">
    <property type="term" value="P:proteolysis"/>
    <property type="evidence" value="ECO:0007669"/>
    <property type="project" value="UniProtKB-KW"/>
</dbReference>
<evidence type="ECO:0000256" key="1">
    <source>
        <dbReference type="ARBA" id="ARBA00011073"/>
    </source>
</evidence>
<feature type="active site" description="Charge relay system" evidence="5 6">
    <location>
        <position position="382"/>
    </location>
</feature>
<evidence type="ECO:0000256" key="2">
    <source>
        <dbReference type="ARBA" id="ARBA00022670"/>
    </source>
</evidence>
<evidence type="ECO:0000313" key="9">
    <source>
        <dbReference type="EMBL" id="MBB6448584.1"/>
    </source>
</evidence>
<keyword evidence="2 6" id="KW-0645">Protease</keyword>
<dbReference type="PANTHER" id="PTHR43806">
    <property type="entry name" value="PEPTIDASE S8"/>
    <property type="match status" value="1"/>
</dbReference>
<sequence>MFHFSTVKVARTYGPLIDYHLRHALVGAIQPLRFTPCFLQKFTDHWIRKLKAFPVFIKYKQGDQCYQRGSMTFQNITKTHMRCTLHQSFPRFSSQSGFLTAQAIETLCNDCNDIEKVYLDRSFNALLNTATETTRANVLQESGTNGDGKTIAILDTGVEPSPDLTEPNNRIVAFKDFINARSEAYDDNGHGTHCAGDAAGNGHLSDGKYRGPAPEANIVGVKVLDKLGAGSLSNIIAGIDWCIENQERYDINILSLSLGSPASQPEEDDPVVQAVDQAWEEGMVVCVAAGNEGPSEGTIASPGISQRVITVGALDEQGTPDRSDDDVASFSSRGPTIDGNTKPDILAPGVDITSLRSPNTFLDKMLKSDRVDDHYVTMSGTSMATPICAGVCAQLLELHSEWEPDEVKNRLLEGAEDLGLEANTQGQGSLDAVASADLDSNDEDTSN</sequence>
<dbReference type="PROSITE" id="PS00138">
    <property type="entry name" value="SUBTILASE_SER"/>
    <property type="match status" value="1"/>
</dbReference>
<dbReference type="InterPro" id="IPR000209">
    <property type="entry name" value="Peptidase_S8/S53_dom"/>
</dbReference>
<evidence type="ECO:0000256" key="5">
    <source>
        <dbReference type="PIRSR" id="PIRSR615500-1"/>
    </source>
</evidence>
<gene>
    <name evidence="9" type="ORF">HNR44_000533</name>
</gene>
<dbReference type="Proteomes" id="UP000568839">
    <property type="component" value="Unassembled WGS sequence"/>
</dbReference>
<protein>
    <submittedName>
        <fullName evidence="9">Serine protease AprX</fullName>
        <ecNumber evidence="9">3.4.21.-</ecNumber>
    </submittedName>
</protein>
<dbReference type="PRINTS" id="PR00723">
    <property type="entry name" value="SUBTILISIN"/>
</dbReference>
<accession>A0A841PLM0</accession>
<dbReference type="InterPro" id="IPR023828">
    <property type="entry name" value="Peptidase_S8_Ser-AS"/>
</dbReference>
<keyword evidence="10" id="KW-1185">Reference proteome</keyword>
<comment type="similarity">
    <text evidence="1 6">Belongs to the peptidase S8 family.</text>
</comment>
<evidence type="ECO:0000256" key="3">
    <source>
        <dbReference type="ARBA" id="ARBA00022801"/>
    </source>
</evidence>
<dbReference type="EMBL" id="JACHHJ010000001">
    <property type="protein sequence ID" value="MBB6448584.1"/>
    <property type="molecule type" value="Genomic_DNA"/>
</dbReference>
<dbReference type="SUPFAM" id="SSF52743">
    <property type="entry name" value="Subtilisin-like"/>
    <property type="match status" value="1"/>
</dbReference>
<dbReference type="InterPro" id="IPR015500">
    <property type="entry name" value="Peptidase_S8_subtilisin-rel"/>
</dbReference>
<reference evidence="9 10" key="1">
    <citation type="submission" date="2020-08" db="EMBL/GenBank/DDBJ databases">
        <title>Genomic Encyclopedia of Type Strains, Phase IV (KMG-IV): sequencing the most valuable type-strain genomes for metagenomic binning, comparative biology and taxonomic classification.</title>
        <authorList>
            <person name="Goeker M."/>
        </authorList>
    </citation>
    <scope>NUCLEOTIDE SEQUENCE [LARGE SCALE GENOMIC DNA]</scope>
    <source>
        <strain evidence="9 10">DSM 21769</strain>
    </source>
</reference>
<dbReference type="Gene3D" id="3.40.50.200">
    <property type="entry name" value="Peptidase S8/S53 domain"/>
    <property type="match status" value="1"/>
</dbReference>
<dbReference type="AlphaFoldDB" id="A0A841PLM0"/>
<feature type="active site" description="Charge relay system" evidence="5 6">
    <location>
        <position position="190"/>
    </location>
</feature>
<feature type="active site" description="Charge relay system" evidence="5 6">
    <location>
        <position position="155"/>
    </location>
</feature>
<dbReference type="PANTHER" id="PTHR43806:SF65">
    <property type="entry name" value="SERINE PROTEASE APRX"/>
    <property type="match status" value="1"/>
</dbReference>
<evidence type="ECO:0000256" key="6">
    <source>
        <dbReference type="PROSITE-ProRule" id="PRU01240"/>
    </source>
</evidence>